<dbReference type="Proteomes" id="UP001150925">
    <property type="component" value="Unassembled WGS sequence"/>
</dbReference>
<comment type="caution">
    <text evidence="3">The sequence shown here is derived from an EMBL/GenBank/DDBJ whole genome shotgun (WGS) entry which is preliminary data.</text>
</comment>
<keyword evidence="4" id="KW-1185">Reference proteome</keyword>
<dbReference type="PROSITE" id="PS50174">
    <property type="entry name" value="G_PATCH"/>
    <property type="match status" value="1"/>
</dbReference>
<evidence type="ECO:0000256" key="1">
    <source>
        <dbReference type="SAM" id="MobiDB-lite"/>
    </source>
</evidence>
<gene>
    <name evidence="3" type="primary">SQS1</name>
    <name evidence="3" type="ORF">IWQ62_005364</name>
</gene>
<dbReference type="EMBL" id="JANBPY010002175">
    <property type="protein sequence ID" value="KAJ1956176.1"/>
    <property type="molecule type" value="Genomic_DNA"/>
</dbReference>
<reference evidence="3" key="1">
    <citation type="submission" date="2022-07" db="EMBL/GenBank/DDBJ databases">
        <title>Phylogenomic reconstructions and comparative analyses of Kickxellomycotina fungi.</title>
        <authorList>
            <person name="Reynolds N.K."/>
            <person name="Stajich J.E."/>
            <person name="Barry K."/>
            <person name="Grigoriev I.V."/>
            <person name="Crous P."/>
            <person name="Smith M.E."/>
        </authorList>
    </citation>
    <scope>NUCLEOTIDE SEQUENCE</scope>
    <source>
        <strain evidence="3">RSA 1196</strain>
    </source>
</reference>
<accession>A0A9W8E137</accession>
<feature type="region of interest" description="Disordered" evidence="1">
    <location>
        <begin position="349"/>
        <end position="377"/>
    </location>
</feature>
<evidence type="ECO:0000313" key="3">
    <source>
        <dbReference type="EMBL" id="KAJ1956176.1"/>
    </source>
</evidence>
<evidence type="ECO:0000259" key="2">
    <source>
        <dbReference type="PROSITE" id="PS50174"/>
    </source>
</evidence>
<feature type="compositionally biased region" description="Basic and acidic residues" evidence="1">
    <location>
        <begin position="214"/>
        <end position="227"/>
    </location>
</feature>
<dbReference type="OrthoDB" id="21470at2759"/>
<feature type="region of interest" description="Disordered" evidence="1">
    <location>
        <begin position="202"/>
        <end position="236"/>
    </location>
</feature>
<dbReference type="SMART" id="SM00443">
    <property type="entry name" value="G_patch"/>
    <property type="match status" value="1"/>
</dbReference>
<feature type="compositionally biased region" description="Polar residues" evidence="1">
    <location>
        <begin position="30"/>
        <end position="45"/>
    </location>
</feature>
<sequence>MENMNIESEPKTKGKGKKNKAKKSGKAPQYDSSPASDKKPNQGTPLQHVPPTKGKKGKKGKAPQGRNGSAPPKVDMRGWEEDYGGWDLLYDPTAVANVEEFSDFDIPSHGWNFNYYGDYNLDIDGSEIDDSEMDLDAALIEAFYGQYADADAILAAEEEAYLSRQWDDLLPEDYFNGRIHRQCKDSSGEAVFNQIYEGSFQAGPSNSSGLSRKGPSEPKSKFTDKQPKGKKATKRTRKFNVYHHDSRFANFVCGNKRKPLRIPHLTEMEAKWVLHLAQVYYGLLPSIEYSNNYYNAVIARCKRSRLPRDLESHSEFLETSQMYFLDPDMMDTLDMSWSEIDLGSPDIFRKAPKLDRSKPPTAGSKKPTEPHVVGGDAQALGTENVGHKLLSKMGWKPGQSLGTTGDGIREPVKAVVRTRRAGLGCG</sequence>
<dbReference type="InterPro" id="IPR051189">
    <property type="entry name" value="Splicing_assoc_domain"/>
</dbReference>
<evidence type="ECO:0000313" key="4">
    <source>
        <dbReference type="Proteomes" id="UP001150925"/>
    </source>
</evidence>
<name>A0A9W8E137_9FUNG</name>
<feature type="domain" description="G-patch" evidence="2">
    <location>
        <begin position="382"/>
        <end position="426"/>
    </location>
</feature>
<dbReference type="GO" id="GO:0003676">
    <property type="term" value="F:nucleic acid binding"/>
    <property type="evidence" value="ECO:0007669"/>
    <property type="project" value="InterPro"/>
</dbReference>
<protein>
    <submittedName>
        <fullName evidence="3">Squalene synthetase-like protein</fullName>
    </submittedName>
</protein>
<proteinExistence type="predicted"/>
<feature type="region of interest" description="Disordered" evidence="1">
    <location>
        <begin position="1"/>
        <end position="77"/>
    </location>
</feature>
<dbReference type="PANTHER" id="PTHR14195">
    <property type="entry name" value="G PATCH DOMAIN CONTAINING PROTEIN 2"/>
    <property type="match status" value="1"/>
</dbReference>
<feature type="compositionally biased region" description="Basic residues" evidence="1">
    <location>
        <begin position="13"/>
        <end position="25"/>
    </location>
</feature>
<dbReference type="Pfam" id="PF01585">
    <property type="entry name" value="G-patch"/>
    <property type="match status" value="1"/>
</dbReference>
<organism evidence="3 4">
    <name type="scientific">Dispira parvispora</name>
    <dbReference type="NCBI Taxonomy" id="1520584"/>
    <lineage>
        <taxon>Eukaryota</taxon>
        <taxon>Fungi</taxon>
        <taxon>Fungi incertae sedis</taxon>
        <taxon>Zoopagomycota</taxon>
        <taxon>Kickxellomycotina</taxon>
        <taxon>Dimargaritomycetes</taxon>
        <taxon>Dimargaritales</taxon>
        <taxon>Dimargaritaceae</taxon>
        <taxon>Dispira</taxon>
    </lineage>
</organism>
<dbReference type="InterPro" id="IPR000467">
    <property type="entry name" value="G_patch_dom"/>
</dbReference>
<feature type="compositionally biased region" description="Basic and acidic residues" evidence="1">
    <location>
        <begin position="349"/>
        <end position="358"/>
    </location>
</feature>
<dbReference type="AlphaFoldDB" id="A0A9W8E137"/>